<dbReference type="InterPro" id="IPR018222">
    <property type="entry name" value="Nuclear_transport_factor_2_euk"/>
</dbReference>
<evidence type="ECO:0000313" key="7">
    <source>
        <dbReference type="Proteomes" id="UP000017836"/>
    </source>
</evidence>
<dbReference type="FunFam" id="3.10.450.50:FF:000003">
    <property type="entry name" value="Nuclear transport factor 2 family protein"/>
    <property type="match status" value="1"/>
</dbReference>
<dbReference type="STRING" id="13333.U5D0Z0"/>
<dbReference type="SUPFAM" id="SSF54928">
    <property type="entry name" value="RNA-binding domain, RBD"/>
    <property type="match status" value="1"/>
</dbReference>
<dbReference type="PROSITE" id="PS50102">
    <property type="entry name" value="RRM"/>
    <property type="match status" value="1"/>
</dbReference>
<dbReference type="KEGG" id="atr:18444220"/>
<evidence type="ECO:0000256" key="3">
    <source>
        <dbReference type="SAM" id="MobiDB-lite"/>
    </source>
</evidence>
<dbReference type="Pfam" id="PF02136">
    <property type="entry name" value="NTF2"/>
    <property type="match status" value="1"/>
</dbReference>
<dbReference type="PANTHER" id="PTHR10693:SF58">
    <property type="entry name" value="OS02G0131700 PROTEIN"/>
    <property type="match status" value="1"/>
</dbReference>
<evidence type="ECO:0000259" key="5">
    <source>
        <dbReference type="PROSITE" id="PS50177"/>
    </source>
</evidence>
<name>U5D0Z0_AMBTC</name>
<dbReference type="GO" id="GO:0034063">
    <property type="term" value="P:stress granule assembly"/>
    <property type="evidence" value="ECO:0007669"/>
    <property type="project" value="EnsemblPlants"/>
</dbReference>
<evidence type="ECO:0000313" key="6">
    <source>
        <dbReference type="EMBL" id="ERN15925.1"/>
    </source>
</evidence>
<dbReference type="InterPro" id="IPR000504">
    <property type="entry name" value="RRM_dom"/>
</dbReference>
<feature type="domain" description="NTF2" evidence="5">
    <location>
        <begin position="14"/>
        <end position="128"/>
    </location>
</feature>
<dbReference type="OrthoDB" id="339151at2759"/>
<dbReference type="EMBL" id="KI392495">
    <property type="protein sequence ID" value="ERN15925.1"/>
    <property type="molecule type" value="Genomic_DNA"/>
</dbReference>
<dbReference type="HOGENOM" id="CLU_026954_0_0_1"/>
<dbReference type="Gramene" id="ERN15925">
    <property type="protein sequence ID" value="ERN15925"/>
    <property type="gene ID" value="AMTR_s00039p00228400"/>
</dbReference>
<dbReference type="CDD" id="cd00780">
    <property type="entry name" value="NTF2"/>
    <property type="match status" value="1"/>
</dbReference>
<dbReference type="GO" id="GO:0003729">
    <property type="term" value="F:mRNA binding"/>
    <property type="evidence" value="ECO:0000318"/>
    <property type="project" value="GO_Central"/>
</dbReference>
<dbReference type="Gene3D" id="3.30.70.330">
    <property type="match status" value="1"/>
</dbReference>
<dbReference type="InterPro" id="IPR039539">
    <property type="entry name" value="Ras_GTPase_bind_prot"/>
</dbReference>
<feature type="region of interest" description="Disordered" evidence="3">
    <location>
        <begin position="390"/>
        <end position="492"/>
    </location>
</feature>
<reference evidence="7" key="1">
    <citation type="journal article" date="2013" name="Science">
        <title>The Amborella genome and the evolution of flowering plants.</title>
        <authorList>
            <consortium name="Amborella Genome Project"/>
        </authorList>
    </citation>
    <scope>NUCLEOTIDE SEQUENCE [LARGE SCALE GENOMIC DNA]</scope>
</reference>
<dbReference type="InterPro" id="IPR032710">
    <property type="entry name" value="NTF2-like_dom_sf"/>
</dbReference>
<gene>
    <name evidence="6" type="ORF">AMTR_s00039p00228400</name>
</gene>
<dbReference type="InterPro" id="IPR035979">
    <property type="entry name" value="RBD_domain_sf"/>
</dbReference>
<dbReference type="PANTHER" id="PTHR10693">
    <property type="entry name" value="RAS GTPASE-ACTIVATING PROTEIN-BINDING PROTEIN"/>
    <property type="match status" value="1"/>
</dbReference>
<protein>
    <recommendedName>
        <fullName evidence="8">G3BP-like protein</fullName>
    </recommendedName>
</protein>
<feature type="domain" description="RRM" evidence="4">
    <location>
        <begin position="320"/>
        <end position="397"/>
    </location>
</feature>
<evidence type="ECO:0000256" key="2">
    <source>
        <dbReference type="PROSITE-ProRule" id="PRU00176"/>
    </source>
</evidence>
<dbReference type="AlphaFoldDB" id="U5D0Z0"/>
<dbReference type="SUPFAM" id="SSF54427">
    <property type="entry name" value="NTF2-like"/>
    <property type="match status" value="1"/>
</dbReference>
<dbReference type="OMA" id="VQEPYVQ"/>
<keyword evidence="1 2" id="KW-0694">RNA-binding</keyword>
<feature type="compositionally biased region" description="Polar residues" evidence="3">
    <location>
        <begin position="476"/>
        <end position="486"/>
    </location>
</feature>
<dbReference type="CDD" id="cd00590">
    <property type="entry name" value="RRM_SF"/>
    <property type="match status" value="1"/>
</dbReference>
<evidence type="ECO:0000256" key="1">
    <source>
        <dbReference type="ARBA" id="ARBA00022884"/>
    </source>
</evidence>
<dbReference type="Pfam" id="PF00076">
    <property type="entry name" value="RRM_1"/>
    <property type="match status" value="1"/>
</dbReference>
<dbReference type="InterPro" id="IPR012677">
    <property type="entry name" value="Nucleotide-bd_a/b_plait_sf"/>
</dbReference>
<dbReference type="eggNOG" id="KOG0116">
    <property type="taxonomic scope" value="Eukaryota"/>
</dbReference>
<proteinExistence type="predicted"/>
<dbReference type="InterPro" id="IPR002075">
    <property type="entry name" value="NTF2_dom"/>
</dbReference>
<sequence>MAATFPAPVSAVQVGTYFVGQYYHVLQQQPDFVHQFYTDASTMLRIDGDKIDSAAAMMQIHRLIMSLNFTGIEIKTAHSLDSWNGGVLVMVSGSVHLKDSNSRRKFVQTFFLAPQEKGYFVLNDIFHFLEDDQILQSPAAAMLAHTNYDSQLNASTSHQEQVSDYMLAGDIQGREYVAPPSHVEENNQIDEYSLPPEAHQVSEPSNVVEETPVIDDIANSFSEAVSIAREPSPALPVEGPVGEPTKHTYASILRVAKVTSGPSAPSATISRNVPPVSEWHHVPQPAAQPSYVATTVVPEKYNLEVSEDNSAPTEEEGDGRSVYVRNLPSTVLESEVETEFKTFGRIKPDGVVIRNRKDIGVCYAFVEFEDISGVQNALKATPILFGGRQVHVEERRPNSSNSRGRRGRGRGGYQSEASRGRGHFSSRSFGRATVQDAERDYTNRPRGSGTRGSYGNFDGSNGYHSRGGPRQERGSIGNQASRNGYSPSEAMA</sequence>
<dbReference type="Gene3D" id="3.10.450.50">
    <property type="match status" value="1"/>
</dbReference>
<dbReference type="GO" id="GO:0005829">
    <property type="term" value="C:cytosol"/>
    <property type="evidence" value="ECO:0000318"/>
    <property type="project" value="GO_Central"/>
</dbReference>
<keyword evidence="7" id="KW-1185">Reference proteome</keyword>
<accession>U5D0Z0</accession>
<dbReference type="Proteomes" id="UP000017836">
    <property type="component" value="Unassembled WGS sequence"/>
</dbReference>
<dbReference type="PROSITE" id="PS50177">
    <property type="entry name" value="NTF2_DOMAIN"/>
    <property type="match status" value="1"/>
</dbReference>
<organism evidence="6 7">
    <name type="scientific">Amborella trichopoda</name>
    <dbReference type="NCBI Taxonomy" id="13333"/>
    <lineage>
        <taxon>Eukaryota</taxon>
        <taxon>Viridiplantae</taxon>
        <taxon>Streptophyta</taxon>
        <taxon>Embryophyta</taxon>
        <taxon>Tracheophyta</taxon>
        <taxon>Spermatophyta</taxon>
        <taxon>Magnoliopsida</taxon>
        <taxon>Amborellales</taxon>
        <taxon>Amborellaceae</taxon>
        <taxon>Amborella</taxon>
    </lineage>
</organism>
<evidence type="ECO:0008006" key="8">
    <source>
        <dbReference type="Google" id="ProtNLM"/>
    </source>
</evidence>
<dbReference type="SMART" id="SM00360">
    <property type="entry name" value="RRM"/>
    <property type="match status" value="1"/>
</dbReference>
<evidence type="ECO:0000259" key="4">
    <source>
        <dbReference type="PROSITE" id="PS50102"/>
    </source>
</evidence>